<dbReference type="RefSeq" id="WP_246190418.1">
    <property type="nucleotide sequence ID" value="NZ_CABPSQ010000015.1"/>
</dbReference>
<protein>
    <submittedName>
        <fullName evidence="2">Uncharacterized protein</fullName>
    </submittedName>
</protein>
<evidence type="ECO:0000313" key="3">
    <source>
        <dbReference type="Proteomes" id="UP000414136"/>
    </source>
</evidence>
<dbReference type="EMBL" id="CABPSQ010000015">
    <property type="protein sequence ID" value="VVE74951.1"/>
    <property type="molecule type" value="Genomic_DNA"/>
</dbReference>
<accession>A0A5E5AME7</accession>
<name>A0A5E5AME7_9BURK</name>
<evidence type="ECO:0000256" key="1">
    <source>
        <dbReference type="SAM" id="MobiDB-lite"/>
    </source>
</evidence>
<reference evidence="2 3" key="1">
    <citation type="submission" date="2019-08" db="EMBL/GenBank/DDBJ databases">
        <authorList>
            <person name="Peeters C."/>
        </authorList>
    </citation>
    <scope>NUCLEOTIDE SEQUENCE [LARGE SCALE GENOMIC DNA]</scope>
    <source>
        <strain evidence="2 3">LMG 31118</strain>
    </source>
</reference>
<dbReference type="AlphaFoldDB" id="A0A5E5AME7"/>
<sequence>MDGADATAETRSLPPETATTVGAGDDLADVIETGAATSGSRHGETRRRAASRGSLPERAMTRP</sequence>
<evidence type="ECO:0000313" key="2">
    <source>
        <dbReference type="EMBL" id="VVE74951.1"/>
    </source>
</evidence>
<proteinExistence type="predicted"/>
<feature type="region of interest" description="Disordered" evidence="1">
    <location>
        <begin position="1"/>
        <end position="63"/>
    </location>
</feature>
<organism evidence="2 3">
    <name type="scientific">Pandoraea captiosa</name>
    <dbReference type="NCBI Taxonomy" id="2508302"/>
    <lineage>
        <taxon>Bacteria</taxon>
        <taxon>Pseudomonadati</taxon>
        <taxon>Pseudomonadota</taxon>
        <taxon>Betaproteobacteria</taxon>
        <taxon>Burkholderiales</taxon>
        <taxon>Burkholderiaceae</taxon>
        <taxon>Pandoraea</taxon>
    </lineage>
</organism>
<gene>
    <name evidence="2" type="ORF">PCA31118_04875</name>
</gene>
<keyword evidence="3" id="KW-1185">Reference proteome</keyword>
<dbReference type="Proteomes" id="UP000414136">
    <property type="component" value="Unassembled WGS sequence"/>
</dbReference>